<dbReference type="RefSeq" id="WP_092885564.1">
    <property type="nucleotide sequence ID" value="NZ_CP061498.1"/>
</dbReference>
<evidence type="ECO:0000259" key="3">
    <source>
        <dbReference type="PROSITE" id="PS50977"/>
    </source>
</evidence>
<dbReference type="Pfam" id="PF00440">
    <property type="entry name" value="TetR_N"/>
    <property type="match status" value="1"/>
</dbReference>
<evidence type="ECO:0000256" key="2">
    <source>
        <dbReference type="PROSITE-ProRule" id="PRU00335"/>
    </source>
</evidence>
<evidence type="ECO:0000313" key="4">
    <source>
        <dbReference type="EMBL" id="SDW44255.1"/>
    </source>
</evidence>
<dbReference type="STRING" id="564137.SAMN04488238_10283"/>
<gene>
    <name evidence="4" type="ORF">SAMN04488238_10283</name>
</gene>
<dbReference type="AlphaFoldDB" id="A0A1H2TKP2"/>
<reference evidence="4 5" key="1">
    <citation type="submission" date="2016-10" db="EMBL/GenBank/DDBJ databases">
        <authorList>
            <person name="de Groot N.N."/>
        </authorList>
    </citation>
    <scope>NUCLEOTIDE SEQUENCE [LARGE SCALE GENOMIC DNA]</scope>
    <source>
        <strain evidence="4 5">CGMCC 1.8894</strain>
    </source>
</reference>
<feature type="domain" description="HTH tetR-type" evidence="3">
    <location>
        <begin position="15"/>
        <end position="75"/>
    </location>
</feature>
<proteinExistence type="predicted"/>
<keyword evidence="1 2" id="KW-0238">DNA-binding</keyword>
<keyword evidence="5" id="KW-1185">Reference proteome</keyword>
<sequence length="224" mass="25214">MSEAQSDELPAKGWRGSREGWLDAAKAAFLQHGLDAVKIQPLAGELKLSRTSFYWFFKDREALLDALLVDWEAKNTGAFVDACTAYAETIAEGVLNLIVVFHDPDLFDPRLDFAVRGWAHQSASVMQRVNLVDERRLATIRAMFQRFGFPSNEADVKARAVYLTQIGYISMQVQESTTIRMARIPAYVETFCGIDPTPSEMARFHARLRFDPMIQSGDSKTANE</sequence>
<organism evidence="4 5">
    <name type="scientific">Roseicitreum antarcticum</name>
    <dbReference type="NCBI Taxonomy" id="564137"/>
    <lineage>
        <taxon>Bacteria</taxon>
        <taxon>Pseudomonadati</taxon>
        <taxon>Pseudomonadota</taxon>
        <taxon>Alphaproteobacteria</taxon>
        <taxon>Rhodobacterales</taxon>
        <taxon>Paracoccaceae</taxon>
        <taxon>Roseicitreum</taxon>
    </lineage>
</organism>
<dbReference type="InterPro" id="IPR009057">
    <property type="entry name" value="Homeodomain-like_sf"/>
</dbReference>
<accession>A0A1H2TKP2</accession>
<dbReference type="PROSITE" id="PS50977">
    <property type="entry name" value="HTH_TETR_2"/>
    <property type="match status" value="1"/>
</dbReference>
<evidence type="ECO:0000313" key="5">
    <source>
        <dbReference type="Proteomes" id="UP000198539"/>
    </source>
</evidence>
<dbReference type="InterPro" id="IPR001647">
    <property type="entry name" value="HTH_TetR"/>
</dbReference>
<name>A0A1H2TKP2_9RHOB</name>
<feature type="DNA-binding region" description="H-T-H motif" evidence="2">
    <location>
        <begin position="38"/>
        <end position="57"/>
    </location>
</feature>
<dbReference type="EMBL" id="FNOM01000002">
    <property type="protein sequence ID" value="SDW44255.1"/>
    <property type="molecule type" value="Genomic_DNA"/>
</dbReference>
<dbReference type="Gene3D" id="1.10.357.10">
    <property type="entry name" value="Tetracycline Repressor, domain 2"/>
    <property type="match status" value="1"/>
</dbReference>
<dbReference type="GO" id="GO:0003677">
    <property type="term" value="F:DNA binding"/>
    <property type="evidence" value="ECO:0007669"/>
    <property type="project" value="UniProtKB-UniRule"/>
</dbReference>
<protein>
    <submittedName>
        <fullName evidence="4">Transcriptional regulator, TetR family</fullName>
    </submittedName>
</protein>
<evidence type="ECO:0000256" key="1">
    <source>
        <dbReference type="ARBA" id="ARBA00023125"/>
    </source>
</evidence>
<dbReference type="OrthoDB" id="3218408at2"/>
<dbReference type="SUPFAM" id="SSF46689">
    <property type="entry name" value="Homeodomain-like"/>
    <property type="match status" value="1"/>
</dbReference>
<dbReference type="Proteomes" id="UP000198539">
    <property type="component" value="Unassembled WGS sequence"/>
</dbReference>